<dbReference type="PANTHER" id="PTHR31361">
    <property type="entry name" value="BETA-GLUCAN SYNTHESIS-ASSOCIATED PROTEIN KRE6-RELATED"/>
    <property type="match status" value="1"/>
</dbReference>
<keyword evidence="3" id="KW-0325">Glycoprotein</keyword>
<dbReference type="GO" id="GO:0015926">
    <property type="term" value="F:glucosidase activity"/>
    <property type="evidence" value="ECO:0007669"/>
    <property type="project" value="TreeGrafter"/>
</dbReference>
<evidence type="ECO:0000313" key="6">
    <source>
        <dbReference type="EMBL" id="ETV90758.1"/>
    </source>
</evidence>
<feature type="signal peptide" evidence="5">
    <location>
        <begin position="1"/>
        <end position="23"/>
    </location>
</feature>
<evidence type="ECO:0000256" key="3">
    <source>
        <dbReference type="ARBA" id="ARBA00023180"/>
    </source>
</evidence>
<keyword evidence="5" id="KW-0732">Signal</keyword>
<dbReference type="GeneID" id="20091546"/>
<organism evidence="6">
    <name type="scientific">Aphanomyces invadans</name>
    <dbReference type="NCBI Taxonomy" id="157072"/>
    <lineage>
        <taxon>Eukaryota</taxon>
        <taxon>Sar</taxon>
        <taxon>Stramenopiles</taxon>
        <taxon>Oomycota</taxon>
        <taxon>Saprolegniomycetes</taxon>
        <taxon>Saprolegniales</taxon>
        <taxon>Verrucalvaceae</taxon>
        <taxon>Aphanomyces</taxon>
    </lineage>
</organism>
<reference evidence="6" key="1">
    <citation type="submission" date="2013-12" db="EMBL/GenBank/DDBJ databases">
        <title>The Genome Sequence of Aphanomyces invadans NJM9701.</title>
        <authorList>
            <consortium name="The Broad Institute Genomics Platform"/>
            <person name="Russ C."/>
            <person name="Tyler B."/>
            <person name="van West P."/>
            <person name="Dieguez-Uribeondo J."/>
            <person name="Young S.K."/>
            <person name="Zeng Q."/>
            <person name="Gargeya S."/>
            <person name="Fitzgerald M."/>
            <person name="Abouelleil A."/>
            <person name="Alvarado L."/>
            <person name="Chapman S.B."/>
            <person name="Gainer-Dewar J."/>
            <person name="Goldberg J."/>
            <person name="Griggs A."/>
            <person name="Gujja S."/>
            <person name="Hansen M."/>
            <person name="Howarth C."/>
            <person name="Imamovic A."/>
            <person name="Ireland A."/>
            <person name="Larimer J."/>
            <person name="McCowan C."/>
            <person name="Murphy C."/>
            <person name="Pearson M."/>
            <person name="Poon T.W."/>
            <person name="Priest M."/>
            <person name="Roberts A."/>
            <person name="Saif S."/>
            <person name="Shea T."/>
            <person name="Sykes S."/>
            <person name="Wortman J."/>
            <person name="Nusbaum C."/>
            <person name="Birren B."/>
        </authorList>
    </citation>
    <scope>NUCLEOTIDE SEQUENCE [LARGE SCALE GENOMIC DNA]</scope>
    <source>
        <strain evidence="6">NJM9701</strain>
    </source>
</reference>
<evidence type="ECO:0000256" key="5">
    <source>
        <dbReference type="SAM" id="SignalP"/>
    </source>
</evidence>
<dbReference type="GO" id="GO:0071555">
    <property type="term" value="P:cell wall organization"/>
    <property type="evidence" value="ECO:0007669"/>
    <property type="project" value="UniProtKB-KW"/>
</dbReference>
<dbReference type="GO" id="GO:0005789">
    <property type="term" value="C:endoplasmic reticulum membrane"/>
    <property type="evidence" value="ECO:0007669"/>
    <property type="project" value="TreeGrafter"/>
</dbReference>
<dbReference type="OrthoDB" id="121721at2759"/>
<evidence type="ECO:0000256" key="2">
    <source>
        <dbReference type="ARBA" id="ARBA00023136"/>
    </source>
</evidence>
<protein>
    <submittedName>
        <fullName evidence="6">Uncharacterized protein</fullName>
    </submittedName>
</protein>
<evidence type="ECO:0000256" key="1">
    <source>
        <dbReference type="ARBA" id="ARBA00004370"/>
    </source>
</evidence>
<dbReference type="PANTHER" id="PTHR31361:SF1">
    <property type="entry name" value="BETA-GLUCAN SYNTHESIS-ASSOCIATED PROTEIN KRE6-RELATED"/>
    <property type="match status" value="1"/>
</dbReference>
<feature type="chain" id="PRO_5001534563" evidence="5">
    <location>
        <begin position="24"/>
        <end position="206"/>
    </location>
</feature>
<dbReference type="InterPro" id="IPR005629">
    <property type="entry name" value="Skn1/Kre6/Sbg1"/>
</dbReference>
<dbReference type="GO" id="GO:0005886">
    <property type="term" value="C:plasma membrane"/>
    <property type="evidence" value="ECO:0007669"/>
    <property type="project" value="TreeGrafter"/>
</dbReference>
<keyword evidence="2" id="KW-0472">Membrane</keyword>
<dbReference type="EMBL" id="KI914023">
    <property type="protein sequence ID" value="ETV90758.1"/>
    <property type="molecule type" value="Genomic_DNA"/>
</dbReference>
<dbReference type="VEuPathDB" id="FungiDB:H310_14496"/>
<name>A0A024T9N8_9STRA</name>
<evidence type="ECO:0000256" key="4">
    <source>
        <dbReference type="ARBA" id="ARBA00023316"/>
    </source>
</evidence>
<dbReference type="RefSeq" id="XP_008880594.1">
    <property type="nucleotide sequence ID" value="XM_008882372.1"/>
</dbReference>
<dbReference type="GO" id="GO:0006078">
    <property type="term" value="P:(1-&gt;6)-beta-D-glucan biosynthetic process"/>
    <property type="evidence" value="ECO:0007669"/>
    <property type="project" value="TreeGrafter"/>
</dbReference>
<keyword evidence="4" id="KW-0961">Cell wall biogenesis/degradation</keyword>
<accession>A0A024T9N8</accession>
<proteinExistence type="predicted"/>
<gene>
    <name evidence="6" type="ORF">H310_14496</name>
</gene>
<sequence length="206" mass="22820">MNRKSLQVRAITALALLHATAHALDYDCEYEGYLSRSGVAAWIDVDTPLGVPTKVSPRGEVWDLVMSDEIEIEGGWRQCCHRATASTVCKARRAISRRLLPRRPGRDANADLGLIDGKGHLHCGINYNGTCFPVANGYIGAFLCDSDARNLKSFTFTKSSALADWVLGESGYVRWMLEGAPLFAYSVHQHHVGRYYDRVCKQSGRS</sequence>
<dbReference type="AlphaFoldDB" id="A0A024T9N8"/>
<comment type="subcellular location">
    <subcellularLocation>
        <location evidence="1">Membrane</location>
    </subcellularLocation>
</comment>